<reference evidence="3 4" key="1">
    <citation type="submission" date="2016-10" db="EMBL/GenBank/DDBJ databases">
        <authorList>
            <person name="de Groot N.N."/>
        </authorList>
    </citation>
    <scope>NUCLEOTIDE SEQUENCE [LARGE SCALE GENOMIC DNA]</scope>
    <source>
        <strain evidence="3 4">DSM 22024</strain>
    </source>
</reference>
<organism evidence="3 4">
    <name type="scientific">Actinopolymorpha singaporensis</name>
    <dbReference type="NCBI Taxonomy" id="117157"/>
    <lineage>
        <taxon>Bacteria</taxon>
        <taxon>Bacillati</taxon>
        <taxon>Actinomycetota</taxon>
        <taxon>Actinomycetes</taxon>
        <taxon>Propionibacteriales</taxon>
        <taxon>Actinopolymorphaceae</taxon>
        <taxon>Actinopolymorpha</taxon>
    </lineage>
</organism>
<dbReference type="InterPro" id="IPR029018">
    <property type="entry name" value="Hex-like_dom2"/>
</dbReference>
<evidence type="ECO:0000256" key="1">
    <source>
        <dbReference type="ARBA" id="ARBA00022801"/>
    </source>
</evidence>
<evidence type="ECO:0000313" key="4">
    <source>
        <dbReference type="Proteomes" id="UP000198983"/>
    </source>
</evidence>
<dbReference type="Pfam" id="PF16126">
    <property type="entry name" value="DUF4838"/>
    <property type="match status" value="1"/>
</dbReference>
<dbReference type="STRING" id="117157.SAMN04489717_3708"/>
<dbReference type="RefSeq" id="WP_172804987.1">
    <property type="nucleotide sequence ID" value="NZ_LT629732.1"/>
</dbReference>
<dbReference type="PANTHER" id="PTHR47406:SF2">
    <property type="entry name" value="ALPHA GLUCURONIDASE N-TERMINAL DOMAIN-CONTAINING PROTEIN"/>
    <property type="match status" value="1"/>
</dbReference>
<dbReference type="InterPro" id="IPR032287">
    <property type="entry name" value="DUF4838"/>
</dbReference>
<dbReference type="Proteomes" id="UP000198983">
    <property type="component" value="Chromosome I"/>
</dbReference>
<dbReference type="PANTHER" id="PTHR47406">
    <property type="entry name" value="COAGULATION FACTOR 5/8 TYPE, C-TERMINAL"/>
    <property type="match status" value="1"/>
</dbReference>
<keyword evidence="4" id="KW-1185">Reference proteome</keyword>
<dbReference type="GO" id="GO:0046559">
    <property type="term" value="F:alpha-glucuronidase activity"/>
    <property type="evidence" value="ECO:0007669"/>
    <property type="project" value="InterPro"/>
</dbReference>
<dbReference type="SUPFAM" id="SSF55545">
    <property type="entry name" value="beta-N-acetylhexosaminidase-like domain"/>
    <property type="match status" value="1"/>
</dbReference>
<dbReference type="Pfam" id="PF03648">
    <property type="entry name" value="Glyco_hydro_67N"/>
    <property type="match status" value="1"/>
</dbReference>
<evidence type="ECO:0000313" key="3">
    <source>
        <dbReference type="EMBL" id="SDS74087.1"/>
    </source>
</evidence>
<feature type="domain" description="Alpha glucuronidase N-terminal" evidence="2">
    <location>
        <begin position="63"/>
        <end position="150"/>
    </location>
</feature>
<dbReference type="Gene3D" id="3.30.379.10">
    <property type="entry name" value="Chitobiase/beta-hexosaminidase domain 2-like"/>
    <property type="match status" value="1"/>
</dbReference>
<proteinExistence type="predicted"/>
<dbReference type="EMBL" id="LT629732">
    <property type="protein sequence ID" value="SDS74087.1"/>
    <property type="molecule type" value="Genomic_DNA"/>
</dbReference>
<evidence type="ECO:0000259" key="2">
    <source>
        <dbReference type="Pfam" id="PF03648"/>
    </source>
</evidence>
<protein>
    <submittedName>
        <fullName evidence="3">Glycosyl hydrolase family 67 N-terminus</fullName>
    </submittedName>
</protein>
<dbReference type="InterPro" id="IPR005154">
    <property type="entry name" value="Glyco_hydro_67_aGlcAse_N"/>
</dbReference>
<dbReference type="PROSITE" id="PS51318">
    <property type="entry name" value="TAT"/>
    <property type="match status" value="1"/>
</dbReference>
<accession>A0A1H1UNL5</accession>
<dbReference type="GO" id="GO:0045493">
    <property type="term" value="P:xylan catabolic process"/>
    <property type="evidence" value="ECO:0007669"/>
    <property type="project" value="InterPro"/>
</dbReference>
<sequence>MNVGPDEHSAGIKRRTLLLAGSGAGLLGLAHVASAGEASAEGARLHLAEDGRTRYQVYCGADEDATVLYAANELASYLKSITSATFPVVSGDTPPSGPPLLVVGRNNPLSARLGKSVDYAALGEDGFALRAVAETVFIAGANPRGTLYGVTWLLDRVLGVRWFSADYTRIPAQRTLKVARESLNTDEVPRFRYRQIYAGDSIDPAYRHHNLLNGNRGFENHPVPKHLDTWSTYWPADPFGGNWQEMVPDESLWYGGQVLAMDPRTREMATDNLVKKLRERIAAGLDPSWGFEQADRGWDPDPASKEFASRHGGALSAAVVDLANDVAARVRQQIPEARLSTQAYSFSFSPPTGIHVGEGVVMTVAPIQANFAHSRFEGDNAEIGQTLKKWCEVADDIVIWDYTVDFAYYIQPFPDYWSFGATVQGLAEHPQVGGYFAQNAYNAAGTEFAELRTWVLGRLLWDPSLDPDALIREFLRGYYGPAAQTIYSYMKLMRQSVEDTNTRLVYNATVNSPYLHFDTMLQADKLMAKAEELVRNNPDLRAHVQAVRLCVDFVILMRAAEFVRIAKLRGLQWDPDLENRLPRFEEEVRVAGLTRSGEFGMTPEQLIRQLRIASAPATPPATAAGLPLEDWVDFQEPALKLYGPVTTILDDPDASNGYTVRMPGNRPDWGVQLTLDGLPTEGTWKVYISVRADTGSAAPEATAMAAGVWPPFGNERTITVSEVSDGSYHELELPGTYRYDAENIEYVWVSPPNSAEIPYVYVDRIFAVRV</sequence>
<dbReference type="AlphaFoldDB" id="A0A1H1UNL5"/>
<keyword evidence="1 3" id="KW-0378">Hydrolase</keyword>
<dbReference type="InterPro" id="IPR006311">
    <property type="entry name" value="TAT_signal"/>
</dbReference>
<name>A0A1H1UNL5_9ACTN</name>
<gene>
    <name evidence="3" type="ORF">SAMN04489717_3708</name>
</gene>